<dbReference type="STRING" id="543728.Vapar_2450"/>
<dbReference type="KEGG" id="vap:Vapar_2450"/>
<accession>C5CJM3</accession>
<sequence length="83" mass="9189">MAAELVPDNISHDVAEALETLLDLAKRGEVTGIAFACTMRKMRYITNVAGHCYRHPTYARGMVAFLSDQLAGLVHRKDPSDTR</sequence>
<dbReference type="OrthoDB" id="8911473at2"/>
<evidence type="ECO:0000313" key="1">
    <source>
        <dbReference type="EMBL" id="ACS19076.1"/>
    </source>
</evidence>
<gene>
    <name evidence="1" type="ordered locus">Vapar_2450</name>
</gene>
<name>C5CJM3_VARPS</name>
<reference evidence="1" key="1">
    <citation type="submission" date="2009-06" db="EMBL/GenBank/DDBJ databases">
        <title>Complete sequence of chromosome 1 of Variovorax paradoxus S110.</title>
        <authorList>
            <consortium name="US DOE Joint Genome Institute"/>
            <person name="Lucas S."/>
            <person name="Copeland A."/>
            <person name="Lapidus A."/>
            <person name="Glavina del Rio T."/>
            <person name="Tice H."/>
            <person name="Bruce D."/>
            <person name="Goodwin L."/>
            <person name="Pitluck S."/>
            <person name="Chertkov O."/>
            <person name="Brettin T."/>
            <person name="Detter J.C."/>
            <person name="Han C."/>
            <person name="Larimer F."/>
            <person name="Land M."/>
            <person name="Hauser L."/>
            <person name="Kyrpides N."/>
            <person name="Ovchinnikova G."/>
            <person name="Orwin P."/>
            <person name="Leadbetter J.R."/>
            <person name="Spain J.C."/>
            <person name="Han J.I."/>
        </authorList>
    </citation>
    <scope>NUCLEOTIDE SEQUENCE</scope>
    <source>
        <strain evidence="1">S110</strain>
    </source>
</reference>
<dbReference type="AlphaFoldDB" id="C5CJM3"/>
<organism evidence="1">
    <name type="scientific">Variovorax paradoxus (strain S110)</name>
    <dbReference type="NCBI Taxonomy" id="543728"/>
    <lineage>
        <taxon>Bacteria</taxon>
        <taxon>Pseudomonadati</taxon>
        <taxon>Pseudomonadota</taxon>
        <taxon>Betaproteobacteria</taxon>
        <taxon>Burkholderiales</taxon>
        <taxon>Comamonadaceae</taxon>
        <taxon>Variovorax</taxon>
    </lineage>
</organism>
<proteinExistence type="predicted"/>
<dbReference type="HOGENOM" id="CLU_2541623_0_0_4"/>
<dbReference type="EMBL" id="CP001635">
    <property type="protein sequence ID" value="ACS19076.1"/>
    <property type="molecule type" value="Genomic_DNA"/>
</dbReference>
<protein>
    <submittedName>
        <fullName evidence="1">Uncharacterized protein</fullName>
    </submittedName>
</protein>